<dbReference type="STRING" id="694573.A0A194VHI0"/>
<dbReference type="Proteomes" id="UP000078576">
    <property type="component" value="Unassembled WGS sequence"/>
</dbReference>
<evidence type="ECO:0000313" key="3">
    <source>
        <dbReference type="Proteomes" id="UP000078576"/>
    </source>
</evidence>
<dbReference type="AlphaFoldDB" id="A0A194VHI0"/>
<feature type="compositionally biased region" description="Low complexity" evidence="1">
    <location>
        <begin position="1"/>
        <end position="30"/>
    </location>
</feature>
<accession>A0A194VHI0</accession>
<sequence>VTTSSSSSSSSSTTTTNTNTNTNNNNNSTTVGAQSNHIGSAAPSSQQAYTPVQIPQKSTASPSEWEALLGQIDGGQINLYDAIYGGPQVSLEAPAASAVEGSWSPASIDLPTFNLGEFGAPQSLSEESLSSVSGGEDISSLDFRDFQGNRRAMMPAGGGDGFLDGGNFVI</sequence>
<feature type="compositionally biased region" description="Polar residues" evidence="1">
    <location>
        <begin position="31"/>
        <end position="58"/>
    </location>
</feature>
<gene>
    <name evidence="2" type="ORF">VP1G_11482</name>
</gene>
<evidence type="ECO:0000313" key="2">
    <source>
        <dbReference type="EMBL" id="KUI63231.1"/>
    </source>
</evidence>
<keyword evidence="3" id="KW-1185">Reference proteome</keyword>
<protein>
    <submittedName>
        <fullName evidence="2">Transcriptional activator protein acu-15</fullName>
    </submittedName>
</protein>
<proteinExistence type="predicted"/>
<name>A0A194VHI0_CYTMA</name>
<reference evidence="3" key="1">
    <citation type="submission" date="2014-12" db="EMBL/GenBank/DDBJ databases">
        <title>Genome Sequence of Valsa Canker Pathogens Uncovers a Specific Adaption of Colonization on Woody Bark.</title>
        <authorList>
            <person name="Yin Z."/>
            <person name="Liu H."/>
            <person name="Gao X."/>
            <person name="Li Z."/>
            <person name="Song N."/>
            <person name="Ke X."/>
            <person name="Dai Q."/>
            <person name="Wu Y."/>
            <person name="Sun Y."/>
            <person name="Xu J.-R."/>
            <person name="Kang Z.K."/>
            <person name="Wang L."/>
            <person name="Huang L."/>
        </authorList>
    </citation>
    <scope>NUCLEOTIDE SEQUENCE [LARGE SCALE GENOMIC DNA]</scope>
    <source>
        <strain evidence="3">SXYL134</strain>
    </source>
</reference>
<feature type="region of interest" description="Disordered" evidence="1">
    <location>
        <begin position="1"/>
        <end position="58"/>
    </location>
</feature>
<dbReference type="EMBL" id="KN714876">
    <property type="protein sequence ID" value="KUI63231.1"/>
    <property type="molecule type" value="Genomic_DNA"/>
</dbReference>
<organism evidence="2 3">
    <name type="scientific">Cytospora mali</name>
    <name type="common">Apple Valsa canker fungus</name>
    <name type="synonym">Valsa mali</name>
    <dbReference type="NCBI Taxonomy" id="578113"/>
    <lineage>
        <taxon>Eukaryota</taxon>
        <taxon>Fungi</taxon>
        <taxon>Dikarya</taxon>
        <taxon>Ascomycota</taxon>
        <taxon>Pezizomycotina</taxon>
        <taxon>Sordariomycetes</taxon>
        <taxon>Sordariomycetidae</taxon>
        <taxon>Diaporthales</taxon>
        <taxon>Cytosporaceae</taxon>
        <taxon>Cytospora</taxon>
    </lineage>
</organism>
<feature type="non-terminal residue" evidence="2">
    <location>
        <position position="1"/>
    </location>
</feature>
<evidence type="ECO:0000256" key="1">
    <source>
        <dbReference type="SAM" id="MobiDB-lite"/>
    </source>
</evidence>